<sequence>MDAVQVVEFLVRVAGTGAIVILVVELAARAGPAFGGIFAGLPIVLGPGYFFLLRDQPLAFVVDSALLSLLSLTATQMFLLIYVIAPARLAPVSTLALAATVWILTALLLGAVEPGIATGGVSFALATLLAWRLGRGFVRPQAGRAGQRSFLLLLLRGLAAGLLVGLISILSSTFGSRLSGALLAFPIGFATIGLSLHRDLGVIAVTRTAHASLFGMSSLAVFCITLALVLQSLGASIGFLLAIAMSVGSAAFALALTRRLGGG</sequence>
<dbReference type="OrthoDB" id="7848519at2"/>
<feature type="transmembrane region" description="Helical" evidence="1">
    <location>
        <begin position="236"/>
        <end position="257"/>
    </location>
</feature>
<proteinExistence type="predicted"/>
<gene>
    <name evidence="2" type="ORF">CJ301_13675</name>
</gene>
<dbReference type="RefSeq" id="WP_099277949.1">
    <property type="nucleotide sequence ID" value="NZ_KZ304966.1"/>
</dbReference>
<reference evidence="2 3" key="1">
    <citation type="submission" date="2017-08" db="EMBL/GenBank/DDBJ databases">
        <title>Draft Genome Sequence of Loktanella cinnabarina Strain XM1, Isolated from Coastal Surface Water.</title>
        <authorList>
            <person name="Ma R."/>
            <person name="Wang J."/>
            <person name="Wang Q."/>
            <person name="Ma Z."/>
            <person name="Li J."/>
            <person name="Chen L."/>
        </authorList>
    </citation>
    <scope>NUCLEOTIDE SEQUENCE [LARGE SCALE GENOMIC DNA]</scope>
    <source>
        <strain evidence="2 3">XM1</strain>
    </source>
</reference>
<feature type="transmembrane region" description="Helical" evidence="1">
    <location>
        <begin position="150"/>
        <end position="172"/>
    </location>
</feature>
<keyword evidence="1" id="KW-0812">Transmembrane</keyword>
<evidence type="ECO:0000313" key="2">
    <source>
        <dbReference type="EMBL" id="PHP26889.1"/>
    </source>
</evidence>
<dbReference type="AlphaFoldDB" id="A0A2G1MDS3"/>
<evidence type="ECO:0000313" key="3">
    <source>
        <dbReference type="Proteomes" id="UP000221860"/>
    </source>
</evidence>
<keyword evidence="3" id="KW-1185">Reference proteome</keyword>
<accession>A0A2G1MDS3</accession>
<feature type="transmembrane region" description="Helical" evidence="1">
    <location>
        <begin position="208"/>
        <end position="230"/>
    </location>
</feature>
<keyword evidence="1" id="KW-0472">Membrane</keyword>
<feature type="transmembrane region" description="Helical" evidence="1">
    <location>
        <begin position="178"/>
        <end position="196"/>
    </location>
</feature>
<keyword evidence="1" id="KW-1133">Transmembrane helix</keyword>
<evidence type="ECO:0000256" key="1">
    <source>
        <dbReference type="SAM" id="Phobius"/>
    </source>
</evidence>
<feature type="transmembrane region" description="Helical" evidence="1">
    <location>
        <begin position="116"/>
        <end position="138"/>
    </location>
</feature>
<feature type="non-terminal residue" evidence="2">
    <location>
        <position position="263"/>
    </location>
</feature>
<feature type="transmembrane region" description="Helical" evidence="1">
    <location>
        <begin position="6"/>
        <end position="26"/>
    </location>
</feature>
<feature type="transmembrane region" description="Helical" evidence="1">
    <location>
        <begin position="33"/>
        <end position="53"/>
    </location>
</feature>
<organism evidence="2 3">
    <name type="scientific">Limimaricola cinnabarinus</name>
    <dbReference type="NCBI Taxonomy" id="1125964"/>
    <lineage>
        <taxon>Bacteria</taxon>
        <taxon>Pseudomonadati</taxon>
        <taxon>Pseudomonadota</taxon>
        <taxon>Alphaproteobacteria</taxon>
        <taxon>Rhodobacterales</taxon>
        <taxon>Paracoccaceae</taxon>
        <taxon>Limimaricola</taxon>
    </lineage>
</organism>
<dbReference type="Proteomes" id="UP000221860">
    <property type="component" value="Unassembled WGS sequence"/>
</dbReference>
<name>A0A2G1MDS3_9RHOB</name>
<comment type="caution">
    <text evidence="2">The sequence shown here is derived from an EMBL/GenBank/DDBJ whole genome shotgun (WGS) entry which is preliminary data.</text>
</comment>
<feature type="transmembrane region" description="Helical" evidence="1">
    <location>
        <begin position="65"/>
        <end position="85"/>
    </location>
</feature>
<protein>
    <submittedName>
        <fullName evidence="2">Uncharacterized protein</fullName>
    </submittedName>
</protein>
<feature type="transmembrane region" description="Helical" evidence="1">
    <location>
        <begin position="92"/>
        <end position="110"/>
    </location>
</feature>
<dbReference type="EMBL" id="NQWH01000023">
    <property type="protein sequence ID" value="PHP26889.1"/>
    <property type="molecule type" value="Genomic_DNA"/>
</dbReference>